<keyword evidence="1" id="KW-1133">Transmembrane helix</keyword>
<dbReference type="RefSeq" id="WP_247463433.1">
    <property type="nucleotide sequence ID" value="NZ_JBHMAR010000001.1"/>
</dbReference>
<keyword evidence="4" id="KW-1185">Reference proteome</keyword>
<dbReference type="GO" id="GO:0034220">
    <property type="term" value="P:monoatomic ion transmembrane transport"/>
    <property type="evidence" value="ECO:0007669"/>
    <property type="project" value="UniProtKB-KW"/>
</dbReference>
<feature type="transmembrane region" description="Helical" evidence="1">
    <location>
        <begin position="58"/>
        <end position="79"/>
    </location>
</feature>
<evidence type="ECO:0000256" key="1">
    <source>
        <dbReference type="SAM" id="Phobius"/>
    </source>
</evidence>
<reference evidence="3 4" key="1">
    <citation type="submission" date="2024-09" db="EMBL/GenBank/DDBJ databases">
        <authorList>
            <person name="Sun Q."/>
            <person name="Mori K."/>
        </authorList>
    </citation>
    <scope>NUCLEOTIDE SEQUENCE [LARGE SCALE GENOMIC DNA]</scope>
    <source>
        <strain evidence="3 4">JCM 10918</strain>
    </source>
</reference>
<accession>A0ABV5V765</accession>
<keyword evidence="3" id="KW-0406">Ion transport</keyword>
<feature type="transmembrane region" description="Helical" evidence="1">
    <location>
        <begin position="124"/>
        <end position="142"/>
    </location>
</feature>
<keyword evidence="3" id="KW-0407">Ion channel</keyword>
<feature type="transmembrane region" description="Helical" evidence="1">
    <location>
        <begin position="27"/>
        <end position="46"/>
    </location>
</feature>
<feature type="domain" description="Potassium channel" evidence="2">
    <location>
        <begin position="98"/>
        <end position="177"/>
    </location>
</feature>
<evidence type="ECO:0000313" key="3">
    <source>
        <dbReference type="EMBL" id="MFB9733607.1"/>
    </source>
</evidence>
<keyword evidence="1" id="KW-0812">Transmembrane</keyword>
<feature type="transmembrane region" description="Helical" evidence="1">
    <location>
        <begin position="91"/>
        <end position="112"/>
    </location>
</feature>
<dbReference type="SUPFAM" id="SSF81324">
    <property type="entry name" value="Voltage-gated potassium channels"/>
    <property type="match status" value="1"/>
</dbReference>
<keyword evidence="1" id="KW-0472">Membrane</keyword>
<evidence type="ECO:0000313" key="4">
    <source>
        <dbReference type="Proteomes" id="UP001589703"/>
    </source>
</evidence>
<dbReference type="Proteomes" id="UP001589703">
    <property type="component" value="Unassembled WGS sequence"/>
</dbReference>
<proteinExistence type="predicted"/>
<feature type="transmembrane region" description="Helical" evidence="1">
    <location>
        <begin position="154"/>
        <end position="174"/>
    </location>
</feature>
<name>A0ABV5V765_9ACTN</name>
<keyword evidence="3" id="KW-0813">Transport</keyword>
<dbReference type="Gene3D" id="1.10.287.70">
    <property type="match status" value="1"/>
</dbReference>
<dbReference type="Pfam" id="PF07885">
    <property type="entry name" value="Ion_trans_2"/>
    <property type="match status" value="1"/>
</dbReference>
<sequence>MNNSPRPPDPAPVPGGTPSGPVAGSSWPAVGALLLVIAAIVAYFVLPLHELGPQRPVLSWTLLCVSLGLIALLILRQILDVLQDRPEVSSGLLLPLLLCLSVLVFAGAYYVLGRVAGEISGLSTRLDALYFTLVTLATIGYGDIVPQGQSARGVVIVQIVYTFVFVTAAGAALSRRVRRAFEIRHHVRDRPPS</sequence>
<evidence type="ECO:0000259" key="2">
    <source>
        <dbReference type="Pfam" id="PF07885"/>
    </source>
</evidence>
<dbReference type="InterPro" id="IPR013099">
    <property type="entry name" value="K_chnl_dom"/>
</dbReference>
<gene>
    <name evidence="3" type="ORF">ACFFRO_00335</name>
</gene>
<comment type="caution">
    <text evidence="3">The sequence shown here is derived from an EMBL/GenBank/DDBJ whole genome shotgun (WGS) entry which is preliminary data.</text>
</comment>
<dbReference type="EMBL" id="JBHMAR010000001">
    <property type="protein sequence ID" value="MFB9733607.1"/>
    <property type="molecule type" value="Genomic_DNA"/>
</dbReference>
<protein>
    <submittedName>
        <fullName evidence="3">Potassium channel family protein</fullName>
    </submittedName>
</protein>
<organism evidence="3 4">
    <name type="scientific">Streptomyces thermocoprophilus</name>
    <dbReference type="NCBI Taxonomy" id="78356"/>
    <lineage>
        <taxon>Bacteria</taxon>
        <taxon>Bacillati</taxon>
        <taxon>Actinomycetota</taxon>
        <taxon>Actinomycetes</taxon>
        <taxon>Kitasatosporales</taxon>
        <taxon>Streptomycetaceae</taxon>
        <taxon>Streptomyces</taxon>
    </lineage>
</organism>